<feature type="compositionally biased region" description="Polar residues" evidence="1">
    <location>
        <begin position="139"/>
        <end position="156"/>
    </location>
</feature>
<reference evidence="3 4" key="1">
    <citation type="journal article" date="2015" name="Genome Announc.">
        <title>Expanding the biotechnology potential of lactobacilli through comparative genomics of 213 strains and associated genera.</title>
        <authorList>
            <person name="Sun Z."/>
            <person name="Harris H.M."/>
            <person name="McCann A."/>
            <person name="Guo C."/>
            <person name="Argimon S."/>
            <person name="Zhang W."/>
            <person name="Yang X."/>
            <person name="Jeffery I.B."/>
            <person name="Cooney J.C."/>
            <person name="Kagawa T.F."/>
            <person name="Liu W."/>
            <person name="Song Y."/>
            <person name="Salvetti E."/>
            <person name="Wrobel A."/>
            <person name="Rasinkangas P."/>
            <person name="Parkhill J."/>
            <person name="Rea M.C."/>
            <person name="O'Sullivan O."/>
            <person name="Ritari J."/>
            <person name="Douillard F.P."/>
            <person name="Paul Ross R."/>
            <person name="Yang R."/>
            <person name="Briner A.E."/>
            <person name="Felis G.E."/>
            <person name="de Vos W.M."/>
            <person name="Barrangou R."/>
            <person name="Klaenhammer T.R."/>
            <person name="Caufield P.W."/>
            <person name="Cui Y."/>
            <person name="Zhang H."/>
            <person name="O'Toole P.W."/>
        </authorList>
    </citation>
    <scope>NUCLEOTIDE SEQUENCE [LARGE SCALE GENOMIC DNA]</scope>
    <source>
        <strain evidence="3 4">DSM 20014</strain>
    </source>
</reference>
<dbReference type="PATRIC" id="fig|1620.3.peg.1542"/>
<evidence type="ECO:0000313" key="3">
    <source>
        <dbReference type="EMBL" id="KRN77460.1"/>
    </source>
</evidence>
<feature type="region of interest" description="Disordered" evidence="1">
    <location>
        <begin position="1"/>
        <end position="21"/>
    </location>
</feature>
<keyword evidence="2" id="KW-0812">Transmembrane</keyword>
<feature type="compositionally biased region" description="Low complexity" evidence="1">
    <location>
        <begin position="9"/>
        <end position="21"/>
    </location>
</feature>
<organism evidence="3 4">
    <name type="scientific">Weissella minor</name>
    <dbReference type="NCBI Taxonomy" id="1620"/>
    <lineage>
        <taxon>Bacteria</taxon>
        <taxon>Bacillati</taxon>
        <taxon>Bacillota</taxon>
        <taxon>Bacilli</taxon>
        <taxon>Lactobacillales</taxon>
        <taxon>Lactobacillaceae</taxon>
        <taxon>Weissella</taxon>
    </lineage>
</organism>
<feature type="transmembrane region" description="Helical" evidence="2">
    <location>
        <begin position="27"/>
        <end position="50"/>
    </location>
</feature>
<feature type="compositionally biased region" description="Polar residues" evidence="1">
    <location>
        <begin position="81"/>
        <end position="90"/>
    </location>
</feature>
<dbReference type="EMBL" id="JQCD01000018">
    <property type="protein sequence ID" value="KRN77460.1"/>
    <property type="molecule type" value="Genomic_DNA"/>
</dbReference>
<evidence type="ECO:0000313" key="4">
    <source>
        <dbReference type="Proteomes" id="UP000051673"/>
    </source>
</evidence>
<sequence>MAESVNILNNNNKTRSNNNSTKSKNGLLILLTVFAGIIALAAVFFIGISISNSSQSASSSSQVSSDSSSKVSSSEKDSSSQDNNVPVSSQESKEPVDDGYNYVLVFADGTKRLSRTAPTGSAWQEGTSSPASNGHLGRTTYNQMSFKQMGGKTSPSDQKDSRDDYMKEWNDEYDADSNAMLEKSIPYYD</sequence>
<feature type="compositionally biased region" description="Polar residues" evidence="1">
    <location>
        <begin position="116"/>
        <end position="132"/>
    </location>
</feature>
<gene>
    <name evidence="3" type="ORF">IV67_GL001512</name>
</gene>
<feature type="region of interest" description="Disordered" evidence="1">
    <location>
        <begin position="54"/>
        <end position="96"/>
    </location>
</feature>
<feature type="region of interest" description="Disordered" evidence="1">
    <location>
        <begin position="115"/>
        <end position="178"/>
    </location>
</feature>
<keyword evidence="2" id="KW-1133">Transmembrane helix</keyword>
<evidence type="ECO:0000256" key="2">
    <source>
        <dbReference type="SAM" id="Phobius"/>
    </source>
</evidence>
<feature type="compositionally biased region" description="Low complexity" evidence="1">
    <location>
        <begin position="54"/>
        <end position="72"/>
    </location>
</feature>
<dbReference type="AlphaFoldDB" id="A0A0R2JT58"/>
<proteinExistence type="predicted"/>
<dbReference type="Proteomes" id="UP000051673">
    <property type="component" value="Unassembled WGS sequence"/>
</dbReference>
<feature type="compositionally biased region" description="Basic and acidic residues" evidence="1">
    <location>
        <begin position="157"/>
        <end position="170"/>
    </location>
</feature>
<evidence type="ECO:0000256" key="1">
    <source>
        <dbReference type="SAM" id="MobiDB-lite"/>
    </source>
</evidence>
<comment type="caution">
    <text evidence="3">The sequence shown here is derived from an EMBL/GenBank/DDBJ whole genome shotgun (WGS) entry which is preliminary data.</text>
</comment>
<name>A0A0R2JT58_9LACO</name>
<accession>A0A0R2JT58</accession>
<keyword evidence="4" id="KW-1185">Reference proteome</keyword>
<protein>
    <submittedName>
        <fullName evidence="3">Uncharacterized protein</fullName>
    </submittedName>
</protein>
<keyword evidence="2" id="KW-0472">Membrane</keyword>